<gene>
    <name evidence="3" type="ORF">PCOR1329_LOCUS46407</name>
</gene>
<sequence length="364" mass="39196">MPQVTTRDSFLELLRREGFEKQWGLMDFVYLPTDFGMQCCFGYAFVNLVSPTAAQRFHEVFAGFSKWSVPWESEAEVGWASLQGLDRHVEKYRNSPVMHQSVGDESRPILLKDGVRIDFPLPTKKIGLVKRLRSRRNPPSSGRDGETIHAVLLEGPRSQEQPSWDYQDTDEELQPTKPHGRPAAAQKATLLLAPGLEPLPPRPKGGEPPKRKGGDLLKAGLEPVAAKQTAKLKQSLAGAAASSKQTGAADKTDLKRHSLPGPPGRFEGPPGRFAPRAGSEWDACSDCSSRAATHRSAATAPSVVGSARGMAAPPGCFERRPAGAAELDVVSAASGSTTRGSFSGPPGRFMKASEIDTLSECSTN</sequence>
<evidence type="ECO:0000313" key="3">
    <source>
        <dbReference type="EMBL" id="CAK0855882.1"/>
    </source>
</evidence>
<protein>
    <recommendedName>
        <fullName evidence="2">Mei2-like C-terminal RNA recognition motif domain-containing protein</fullName>
    </recommendedName>
</protein>
<reference evidence="3" key="1">
    <citation type="submission" date="2023-10" db="EMBL/GenBank/DDBJ databases">
        <authorList>
            <person name="Chen Y."/>
            <person name="Shah S."/>
            <person name="Dougan E. K."/>
            <person name="Thang M."/>
            <person name="Chan C."/>
        </authorList>
    </citation>
    <scope>NUCLEOTIDE SEQUENCE [LARGE SCALE GENOMIC DNA]</scope>
</reference>
<evidence type="ECO:0000313" key="4">
    <source>
        <dbReference type="Proteomes" id="UP001189429"/>
    </source>
</evidence>
<comment type="caution">
    <text evidence="3">The sequence shown here is derived from an EMBL/GenBank/DDBJ whole genome shotgun (WGS) entry which is preliminary data.</text>
</comment>
<evidence type="ECO:0000256" key="1">
    <source>
        <dbReference type="SAM" id="MobiDB-lite"/>
    </source>
</evidence>
<feature type="region of interest" description="Disordered" evidence="1">
    <location>
        <begin position="331"/>
        <end position="364"/>
    </location>
</feature>
<feature type="compositionally biased region" description="Low complexity" evidence="1">
    <location>
        <begin position="264"/>
        <end position="276"/>
    </location>
</feature>
<dbReference type="Proteomes" id="UP001189429">
    <property type="component" value="Unassembled WGS sequence"/>
</dbReference>
<accession>A0ABN9U9G1</accession>
<feature type="compositionally biased region" description="Basic and acidic residues" evidence="1">
    <location>
        <begin position="204"/>
        <end position="215"/>
    </location>
</feature>
<feature type="region of interest" description="Disordered" evidence="1">
    <location>
        <begin position="236"/>
        <end position="280"/>
    </location>
</feature>
<dbReference type="Pfam" id="PF04059">
    <property type="entry name" value="RRM_2"/>
    <property type="match status" value="1"/>
</dbReference>
<proteinExistence type="predicted"/>
<feature type="non-terminal residue" evidence="3">
    <location>
        <position position="364"/>
    </location>
</feature>
<keyword evidence="4" id="KW-1185">Reference proteome</keyword>
<dbReference type="InterPro" id="IPR007201">
    <property type="entry name" value="Mei2-like_Rrm_C"/>
</dbReference>
<name>A0ABN9U9G1_9DINO</name>
<feature type="domain" description="Mei2-like C-terminal RNA recognition motif" evidence="2">
    <location>
        <begin position="14"/>
        <end position="92"/>
    </location>
</feature>
<evidence type="ECO:0000259" key="2">
    <source>
        <dbReference type="Pfam" id="PF04059"/>
    </source>
</evidence>
<feature type="region of interest" description="Disordered" evidence="1">
    <location>
        <begin position="154"/>
        <end position="216"/>
    </location>
</feature>
<dbReference type="EMBL" id="CAUYUJ010015583">
    <property type="protein sequence ID" value="CAK0855882.1"/>
    <property type="molecule type" value="Genomic_DNA"/>
</dbReference>
<organism evidence="3 4">
    <name type="scientific">Prorocentrum cordatum</name>
    <dbReference type="NCBI Taxonomy" id="2364126"/>
    <lineage>
        <taxon>Eukaryota</taxon>
        <taxon>Sar</taxon>
        <taxon>Alveolata</taxon>
        <taxon>Dinophyceae</taxon>
        <taxon>Prorocentrales</taxon>
        <taxon>Prorocentraceae</taxon>
        <taxon>Prorocentrum</taxon>
    </lineage>
</organism>